<dbReference type="Pfam" id="PF07859">
    <property type="entry name" value="Abhydrolase_3"/>
    <property type="match status" value="1"/>
</dbReference>
<accession>A0A0K0PIY3</accession>
<dbReference type="InterPro" id="IPR050300">
    <property type="entry name" value="GDXG_lipolytic_enzyme"/>
</dbReference>
<comment type="similarity">
    <text evidence="1">Belongs to the 'GDXG' lipolytic enzyme family.</text>
</comment>
<dbReference type="InterPro" id="IPR002168">
    <property type="entry name" value="Lipase_GDXG_HIS_AS"/>
</dbReference>
<keyword evidence="2" id="KW-0378">Hydrolase</keyword>
<dbReference type="EMBL" id="KP687734">
    <property type="protein sequence ID" value="AKQ24641.1"/>
    <property type="molecule type" value="Genomic_DNA"/>
</dbReference>
<evidence type="ECO:0000259" key="3">
    <source>
        <dbReference type="Pfam" id="PF07859"/>
    </source>
</evidence>
<dbReference type="AlphaFoldDB" id="A0A0K0PIY3"/>
<reference evidence="4" key="1">
    <citation type="submission" date="2015-01" db="EMBL/GenBank/DDBJ databases">
        <authorList>
            <person name="Pelicic Vladimir"/>
        </authorList>
    </citation>
    <scope>NUCLEOTIDE SEQUENCE</scope>
    <source>
        <strain evidence="4">L10</strain>
    </source>
</reference>
<dbReference type="PANTHER" id="PTHR48081:SF8">
    <property type="entry name" value="ALPHA_BETA HYDROLASE FOLD-3 DOMAIN-CONTAINING PROTEIN-RELATED"/>
    <property type="match status" value="1"/>
</dbReference>
<dbReference type="InterPro" id="IPR029058">
    <property type="entry name" value="AB_hydrolase_fold"/>
</dbReference>
<evidence type="ECO:0000256" key="1">
    <source>
        <dbReference type="ARBA" id="ARBA00010515"/>
    </source>
</evidence>
<evidence type="ECO:0000313" key="4">
    <source>
        <dbReference type="EMBL" id="AKQ24641.1"/>
    </source>
</evidence>
<organism evidence="4">
    <name type="scientific">Streptomyces chattanoogensis</name>
    <dbReference type="NCBI Taxonomy" id="66876"/>
    <lineage>
        <taxon>Bacteria</taxon>
        <taxon>Bacillati</taxon>
        <taxon>Actinomycetota</taxon>
        <taxon>Actinomycetes</taxon>
        <taxon>Kitasatosporales</taxon>
        <taxon>Streptomycetaceae</taxon>
        <taxon>Streptomyces</taxon>
    </lineage>
</organism>
<sequence>MYVHPDLEPALAGLPERSMFGDIPRAREGMRRAMSTRAPYGDPRLSIEDAVATPVPGADGPEVPVRIYRPAGAEGALPAVLFFHGGGFVLGDLDSGDRNCAHMCVGTGAVVIAVDYRLAPEHPCPAALTDAWTALRWTSARAAELGVDPGRIALSGHSAGACLAAGLTLRARDEGGPAIAFQQLLLPALDDRADGGSRAEIDDPRVLNGASVAQIWEMYLGSGSAEAPAYAVPARAKDLSGLPPAYVQVAGADPLRDEGLAYARRLMEHQVAVELHFVPGAFHLFEDWAPATELARSTVAHWTRALRDALDGK</sequence>
<dbReference type="SUPFAM" id="SSF53474">
    <property type="entry name" value="alpha/beta-Hydrolases"/>
    <property type="match status" value="1"/>
</dbReference>
<feature type="domain" description="Alpha/beta hydrolase fold-3" evidence="3">
    <location>
        <begin position="80"/>
        <end position="285"/>
    </location>
</feature>
<dbReference type="InterPro" id="IPR013094">
    <property type="entry name" value="AB_hydrolase_3"/>
</dbReference>
<dbReference type="PANTHER" id="PTHR48081">
    <property type="entry name" value="AB HYDROLASE SUPERFAMILY PROTEIN C4A8.06C"/>
    <property type="match status" value="1"/>
</dbReference>
<proteinExistence type="inferred from homology"/>
<dbReference type="PROSITE" id="PS01173">
    <property type="entry name" value="LIPASE_GDXG_HIS"/>
    <property type="match status" value="1"/>
</dbReference>
<name>A0A0K0PIY3_9ACTN</name>
<dbReference type="GO" id="GO:0016787">
    <property type="term" value="F:hydrolase activity"/>
    <property type="evidence" value="ECO:0007669"/>
    <property type="project" value="UniProtKB-KW"/>
</dbReference>
<gene>
    <name evidence="4" type="primary">azoA</name>
</gene>
<evidence type="ECO:0000256" key="2">
    <source>
        <dbReference type="ARBA" id="ARBA00022801"/>
    </source>
</evidence>
<protein>
    <submittedName>
        <fullName evidence="4">AzoA</fullName>
    </submittedName>
</protein>
<dbReference type="Gene3D" id="3.40.50.1820">
    <property type="entry name" value="alpha/beta hydrolase"/>
    <property type="match status" value="1"/>
</dbReference>